<gene>
    <name evidence="1" type="ORF">ATL40_0092</name>
</gene>
<sequence>MATRAEETRAMVPGGSMVGVLASALATTGMVLGSSVLTASAGEVAVLPAAAVSVATPSEGGVAPRHGAARGAERQWRGLFCFVAPWTCD</sequence>
<dbReference type="EMBL" id="PDJD01000001">
    <property type="protein sequence ID" value="PFG18552.1"/>
    <property type="molecule type" value="Genomic_DNA"/>
</dbReference>
<dbReference type="AlphaFoldDB" id="A0A2A9CY07"/>
<accession>A0A2A9CY07</accession>
<evidence type="ECO:0000313" key="2">
    <source>
        <dbReference type="Proteomes" id="UP000224915"/>
    </source>
</evidence>
<proteinExistence type="predicted"/>
<comment type="caution">
    <text evidence="1">The sequence shown here is derived from an EMBL/GenBank/DDBJ whole genome shotgun (WGS) entry which is preliminary data.</text>
</comment>
<dbReference type="Proteomes" id="UP000224915">
    <property type="component" value="Unassembled WGS sequence"/>
</dbReference>
<protein>
    <submittedName>
        <fullName evidence="1">Uncharacterized protein</fullName>
    </submittedName>
</protein>
<keyword evidence="2" id="KW-1185">Reference proteome</keyword>
<organism evidence="1 2">
    <name type="scientific">Serinibacter salmoneus</name>
    <dbReference type="NCBI Taxonomy" id="556530"/>
    <lineage>
        <taxon>Bacteria</taxon>
        <taxon>Bacillati</taxon>
        <taxon>Actinomycetota</taxon>
        <taxon>Actinomycetes</taxon>
        <taxon>Micrococcales</taxon>
        <taxon>Beutenbergiaceae</taxon>
        <taxon>Serinibacter</taxon>
    </lineage>
</organism>
<name>A0A2A9CY07_9MICO</name>
<reference evidence="1 2" key="1">
    <citation type="submission" date="2017-10" db="EMBL/GenBank/DDBJ databases">
        <title>Sequencing the genomes of 1000 actinobacteria strains.</title>
        <authorList>
            <person name="Klenk H.-P."/>
        </authorList>
    </citation>
    <scope>NUCLEOTIDE SEQUENCE [LARGE SCALE GENOMIC DNA]</scope>
    <source>
        <strain evidence="1 2">DSM 21801</strain>
    </source>
</reference>
<evidence type="ECO:0000313" key="1">
    <source>
        <dbReference type="EMBL" id="PFG18552.1"/>
    </source>
</evidence>